<dbReference type="SMART" id="SM00855">
    <property type="entry name" value="PGAM"/>
    <property type="match status" value="1"/>
</dbReference>
<dbReference type="Pfam" id="PF00300">
    <property type="entry name" value="His_Phos_1"/>
    <property type="match status" value="1"/>
</dbReference>
<dbReference type="Proteomes" id="UP000034778">
    <property type="component" value="Unassembled WGS sequence"/>
</dbReference>
<evidence type="ECO:0000313" key="3">
    <source>
        <dbReference type="EMBL" id="KKP44225.1"/>
    </source>
</evidence>
<protein>
    <submittedName>
        <fullName evidence="3">Phosphoglycerate mutase</fullName>
    </submittedName>
</protein>
<evidence type="ECO:0000256" key="2">
    <source>
        <dbReference type="ARBA" id="ARBA00023235"/>
    </source>
</evidence>
<accession>A0A0G0BZ95</accession>
<dbReference type="SUPFAM" id="SSF53254">
    <property type="entry name" value="Phosphoglycerate mutase-like"/>
    <property type="match status" value="1"/>
</dbReference>
<dbReference type="InterPro" id="IPR050275">
    <property type="entry name" value="PGM_Phosphatase"/>
</dbReference>
<evidence type="ECO:0000313" key="4">
    <source>
        <dbReference type="Proteomes" id="UP000034778"/>
    </source>
</evidence>
<keyword evidence="1" id="KW-0324">Glycolysis</keyword>
<proteinExistence type="predicted"/>
<dbReference type="GO" id="GO:0016791">
    <property type="term" value="F:phosphatase activity"/>
    <property type="evidence" value="ECO:0007669"/>
    <property type="project" value="TreeGrafter"/>
</dbReference>
<dbReference type="PANTHER" id="PTHR48100:SF1">
    <property type="entry name" value="HISTIDINE PHOSPHATASE FAMILY PROTEIN-RELATED"/>
    <property type="match status" value="1"/>
</dbReference>
<dbReference type="EMBL" id="LBOW01000010">
    <property type="protein sequence ID" value="KKP44225.1"/>
    <property type="molecule type" value="Genomic_DNA"/>
</dbReference>
<sequence>MNTFYLIRHGQKNKNIGNPGLTDLGKKQAKLTGQYLSSFKIDKIFNSPSKRTLETATIIAKEIGIDTEVDMLLRERVNWGDDPNQSLDDFLNMWVQSSNNRSWQPPVGDSSIDAGNRMLSFIKNIISNKIENKSTVIISHGGIIVDCLLNIFSSDYLNEIIPDFVANRDAMLSECSITKLNYNTENKTFILELLAYTDHLK</sequence>
<dbReference type="Gene3D" id="3.40.50.1240">
    <property type="entry name" value="Phosphoglycerate mutase-like"/>
    <property type="match status" value="1"/>
</dbReference>
<organism evidence="3 4">
    <name type="scientific">Candidatus Woesebacteria bacterium GW2011_GWB1_33_22</name>
    <dbReference type="NCBI Taxonomy" id="1618566"/>
    <lineage>
        <taxon>Bacteria</taxon>
        <taxon>Candidatus Woeseibacteriota</taxon>
    </lineage>
</organism>
<dbReference type="AlphaFoldDB" id="A0A0G0BZ95"/>
<comment type="caution">
    <text evidence="3">The sequence shown here is derived from an EMBL/GenBank/DDBJ whole genome shotgun (WGS) entry which is preliminary data.</text>
</comment>
<dbReference type="PANTHER" id="PTHR48100">
    <property type="entry name" value="BROAD-SPECIFICITY PHOSPHATASE YOR283W-RELATED"/>
    <property type="match status" value="1"/>
</dbReference>
<gene>
    <name evidence="3" type="ORF">UR35_C0010G0017</name>
</gene>
<name>A0A0G0BZ95_9BACT</name>
<dbReference type="CDD" id="cd07067">
    <property type="entry name" value="HP_PGM_like"/>
    <property type="match status" value="1"/>
</dbReference>
<dbReference type="InterPro" id="IPR001345">
    <property type="entry name" value="PG/BPGM_mutase_AS"/>
</dbReference>
<keyword evidence="2" id="KW-0413">Isomerase</keyword>
<evidence type="ECO:0000256" key="1">
    <source>
        <dbReference type="ARBA" id="ARBA00023152"/>
    </source>
</evidence>
<dbReference type="InterPro" id="IPR029033">
    <property type="entry name" value="His_PPase_superfam"/>
</dbReference>
<reference evidence="3 4" key="1">
    <citation type="journal article" date="2015" name="Nature">
        <title>rRNA introns, odd ribosomes, and small enigmatic genomes across a large radiation of phyla.</title>
        <authorList>
            <person name="Brown C.T."/>
            <person name="Hug L.A."/>
            <person name="Thomas B.C."/>
            <person name="Sharon I."/>
            <person name="Castelle C.J."/>
            <person name="Singh A."/>
            <person name="Wilkins M.J."/>
            <person name="Williams K.H."/>
            <person name="Banfield J.F."/>
        </authorList>
    </citation>
    <scope>NUCLEOTIDE SEQUENCE [LARGE SCALE GENOMIC DNA]</scope>
</reference>
<dbReference type="InterPro" id="IPR013078">
    <property type="entry name" value="His_Pase_superF_clade-1"/>
</dbReference>
<dbReference type="STRING" id="1618566.UR35_C0010G0017"/>
<dbReference type="PROSITE" id="PS00175">
    <property type="entry name" value="PG_MUTASE"/>
    <property type="match status" value="1"/>
</dbReference>
<dbReference type="GO" id="GO:0005737">
    <property type="term" value="C:cytoplasm"/>
    <property type="evidence" value="ECO:0007669"/>
    <property type="project" value="TreeGrafter"/>
</dbReference>